<evidence type="ECO:0000256" key="1">
    <source>
        <dbReference type="SAM" id="MobiDB-lite"/>
    </source>
</evidence>
<dbReference type="STRING" id="1889.SAM40697_4210"/>
<feature type="region of interest" description="Disordered" evidence="1">
    <location>
        <begin position="142"/>
        <end position="389"/>
    </location>
</feature>
<feature type="compositionally biased region" description="Gly residues" evidence="1">
    <location>
        <begin position="174"/>
        <end position="194"/>
    </location>
</feature>
<keyword evidence="2" id="KW-0472">Membrane</keyword>
<feature type="compositionally biased region" description="Basic residues" evidence="1">
    <location>
        <begin position="354"/>
        <end position="371"/>
    </location>
</feature>
<accession>A0A0K2AX74</accession>
<feature type="compositionally biased region" description="Basic and acidic residues" evidence="1">
    <location>
        <begin position="263"/>
        <end position="319"/>
    </location>
</feature>
<evidence type="ECO:0000256" key="2">
    <source>
        <dbReference type="SAM" id="Phobius"/>
    </source>
</evidence>
<organism evidence="3 4">
    <name type="scientific">Streptomyces ambofaciens (strain ATCC 23877 / 3486 / DSM 40053 / JCM 4204 / NBRC 12836 / NRRL B-2516)</name>
    <dbReference type="NCBI Taxonomy" id="278992"/>
    <lineage>
        <taxon>Bacteria</taxon>
        <taxon>Bacillati</taxon>
        <taxon>Actinomycetota</taxon>
        <taxon>Actinomycetes</taxon>
        <taxon>Kitasatosporales</taxon>
        <taxon>Streptomycetaceae</taxon>
        <taxon>Streptomyces</taxon>
    </lineage>
</organism>
<gene>
    <name evidence="3" type="ORF">SAM23877_4685</name>
</gene>
<feature type="compositionally biased region" description="Basic and acidic residues" evidence="1">
    <location>
        <begin position="195"/>
        <end position="205"/>
    </location>
</feature>
<sequence length="400" mass="39952">MADEQDRWLDRATAEILLRGESLEAVDPAVRDRAERLAGTLGALSVPPVPTSGELPGEAAALAAFRSARAERSDAPEATPVHPGRDASAPPSDAGLVRIGPRGDGAGRPRWSRPLRLGLAAALTVGMVGGVAVAAGTGVLTTPFDGTEPDPAATVSAATSSDGPPASPSPLDGVQGGAGPGRDGAESGAGGGTAGDRDPGSDDRAAAGSGGGRPDLAASCREVRTGKQLEDARRRALKEAAGGASRVGTYCRSLLAGAGTAAQDRDGARDAGENRETRETTREQDPPRNDKSDKGGKSGKSDKGSKGGKSGKGDERGGDSKGGGGGKGDREGKGGRGSGEGKGGKGDDDDGHRVTPHAGHRHDPHAGHRHDPHAPSAFGPSPQQRPAFPAHAALTLAKPA</sequence>
<dbReference type="KEGG" id="samb:SAM23877_4685"/>
<dbReference type="RefSeq" id="WP_053136041.1">
    <property type="nucleotide sequence ID" value="NZ_CP012382.1"/>
</dbReference>
<dbReference type="AlphaFoldDB" id="A0A0K2AX74"/>
<keyword evidence="2" id="KW-0812">Transmembrane</keyword>
<dbReference type="Proteomes" id="UP000061018">
    <property type="component" value="Chromosome"/>
</dbReference>
<evidence type="ECO:0000313" key="3">
    <source>
        <dbReference type="EMBL" id="AKZ57730.1"/>
    </source>
</evidence>
<evidence type="ECO:0000313" key="4">
    <source>
        <dbReference type="Proteomes" id="UP000061018"/>
    </source>
</evidence>
<keyword evidence="2" id="KW-1133">Transmembrane helix</keyword>
<feature type="transmembrane region" description="Helical" evidence="2">
    <location>
        <begin position="117"/>
        <end position="140"/>
    </location>
</feature>
<feature type="compositionally biased region" description="Basic and acidic residues" evidence="1">
    <location>
        <begin position="221"/>
        <end position="238"/>
    </location>
</feature>
<reference evidence="4" key="1">
    <citation type="journal article" date="2015" name="J. Biotechnol.">
        <title>Complete genome sequence of Streptomyces ambofaciens ATCC 23877, the spiramycin producer.</title>
        <authorList>
            <person name="Thibessard A."/>
            <person name="Haas D."/>
            <person name="Gerbaud C."/>
            <person name="Aigle B."/>
            <person name="Lautru S."/>
            <person name="Pernodet J.L."/>
            <person name="Leblond P."/>
        </authorList>
    </citation>
    <scope>NUCLEOTIDE SEQUENCE [LARGE SCALE GENOMIC DNA]</scope>
    <source>
        <strain evidence="4">ATCC 23877 / 3486 / DSM 40053 / JCM 4204 / NBRC 12836 / NRRL B-2516</strain>
    </source>
</reference>
<feature type="region of interest" description="Disordered" evidence="1">
    <location>
        <begin position="67"/>
        <end position="112"/>
    </location>
</feature>
<dbReference type="EMBL" id="CP012382">
    <property type="protein sequence ID" value="AKZ57730.1"/>
    <property type="molecule type" value="Genomic_DNA"/>
</dbReference>
<proteinExistence type="predicted"/>
<feature type="compositionally biased region" description="Basic and acidic residues" evidence="1">
    <location>
        <begin position="342"/>
        <end position="353"/>
    </location>
</feature>
<name>A0A0K2AX74_STRA7</name>
<protein>
    <submittedName>
        <fullName evidence="3">Putative membrane protein</fullName>
    </submittedName>
</protein>